<organism evidence="1 2">
    <name type="scientific">Aegilops tauschii subsp. strangulata</name>
    <name type="common">Goatgrass</name>
    <dbReference type="NCBI Taxonomy" id="200361"/>
    <lineage>
        <taxon>Eukaryota</taxon>
        <taxon>Viridiplantae</taxon>
        <taxon>Streptophyta</taxon>
        <taxon>Embryophyta</taxon>
        <taxon>Tracheophyta</taxon>
        <taxon>Spermatophyta</taxon>
        <taxon>Magnoliopsida</taxon>
        <taxon>Liliopsida</taxon>
        <taxon>Poales</taxon>
        <taxon>Poaceae</taxon>
        <taxon>BOP clade</taxon>
        <taxon>Pooideae</taxon>
        <taxon>Triticodae</taxon>
        <taxon>Triticeae</taxon>
        <taxon>Triticinae</taxon>
        <taxon>Aegilops</taxon>
    </lineage>
</organism>
<evidence type="ECO:0000313" key="1">
    <source>
        <dbReference type="EnsemblPlants" id="AET4Gv20391500.1"/>
    </source>
</evidence>
<reference evidence="2" key="1">
    <citation type="journal article" date="2014" name="Science">
        <title>Ancient hybridizations among the ancestral genomes of bread wheat.</title>
        <authorList>
            <consortium name="International Wheat Genome Sequencing Consortium,"/>
            <person name="Marcussen T."/>
            <person name="Sandve S.R."/>
            <person name="Heier L."/>
            <person name="Spannagl M."/>
            <person name="Pfeifer M."/>
            <person name="Jakobsen K.S."/>
            <person name="Wulff B.B."/>
            <person name="Steuernagel B."/>
            <person name="Mayer K.F."/>
            <person name="Olsen O.A."/>
        </authorList>
    </citation>
    <scope>NUCLEOTIDE SEQUENCE [LARGE SCALE GENOMIC DNA]</scope>
    <source>
        <strain evidence="2">cv. AL8/78</strain>
    </source>
</reference>
<reference evidence="1" key="4">
    <citation type="submission" date="2019-03" db="UniProtKB">
        <authorList>
            <consortium name="EnsemblPlants"/>
        </authorList>
    </citation>
    <scope>IDENTIFICATION</scope>
</reference>
<keyword evidence="2" id="KW-1185">Reference proteome</keyword>
<reference evidence="1" key="3">
    <citation type="journal article" date="2017" name="Nature">
        <title>Genome sequence of the progenitor of the wheat D genome Aegilops tauschii.</title>
        <authorList>
            <person name="Luo M.C."/>
            <person name="Gu Y.Q."/>
            <person name="Puiu D."/>
            <person name="Wang H."/>
            <person name="Twardziok S.O."/>
            <person name="Deal K.R."/>
            <person name="Huo N."/>
            <person name="Zhu T."/>
            <person name="Wang L."/>
            <person name="Wang Y."/>
            <person name="McGuire P.E."/>
            <person name="Liu S."/>
            <person name="Long H."/>
            <person name="Ramasamy R.K."/>
            <person name="Rodriguez J.C."/>
            <person name="Van S.L."/>
            <person name="Yuan L."/>
            <person name="Wang Z."/>
            <person name="Xia Z."/>
            <person name="Xiao L."/>
            <person name="Anderson O.D."/>
            <person name="Ouyang S."/>
            <person name="Liang Y."/>
            <person name="Zimin A.V."/>
            <person name="Pertea G."/>
            <person name="Qi P."/>
            <person name="Bennetzen J.L."/>
            <person name="Dai X."/>
            <person name="Dawson M.W."/>
            <person name="Muller H.G."/>
            <person name="Kugler K."/>
            <person name="Rivarola-Duarte L."/>
            <person name="Spannagl M."/>
            <person name="Mayer K.F.X."/>
            <person name="Lu F.H."/>
            <person name="Bevan M.W."/>
            <person name="Leroy P."/>
            <person name="Li P."/>
            <person name="You F.M."/>
            <person name="Sun Q."/>
            <person name="Liu Z."/>
            <person name="Lyons E."/>
            <person name="Wicker T."/>
            <person name="Salzberg S.L."/>
            <person name="Devos K.M."/>
            <person name="Dvorak J."/>
        </authorList>
    </citation>
    <scope>NUCLEOTIDE SEQUENCE [LARGE SCALE GENOMIC DNA]</scope>
    <source>
        <strain evidence="1">cv. AL8/78</strain>
    </source>
</reference>
<dbReference type="Proteomes" id="UP000015105">
    <property type="component" value="Chromosome 4D"/>
</dbReference>
<proteinExistence type="predicted"/>
<reference evidence="1" key="5">
    <citation type="journal article" date="2021" name="G3 (Bethesda)">
        <title>Aegilops tauschii genome assembly Aet v5.0 features greater sequence contiguity and improved annotation.</title>
        <authorList>
            <person name="Wang L."/>
            <person name="Zhu T."/>
            <person name="Rodriguez J.C."/>
            <person name="Deal K.R."/>
            <person name="Dubcovsky J."/>
            <person name="McGuire P.E."/>
            <person name="Lux T."/>
            <person name="Spannagl M."/>
            <person name="Mayer K.F.X."/>
            <person name="Baldrich P."/>
            <person name="Meyers B.C."/>
            <person name="Huo N."/>
            <person name="Gu Y.Q."/>
            <person name="Zhou H."/>
            <person name="Devos K.M."/>
            <person name="Bennetzen J.L."/>
            <person name="Unver T."/>
            <person name="Budak H."/>
            <person name="Gulick P.J."/>
            <person name="Galiba G."/>
            <person name="Kalapos B."/>
            <person name="Nelson D.R."/>
            <person name="Li P."/>
            <person name="You F.M."/>
            <person name="Luo M.C."/>
            <person name="Dvorak J."/>
        </authorList>
    </citation>
    <scope>NUCLEOTIDE SEQUENCE [LARGE SCALE GENOMIC DNA]</scope>
    <source>
        <strain evidence="1">cv. AL8/78</strain>
    </source>
</reference>
<dbReference type="Gramene" id="AET4Gv20391500.1">
    <property type="protein sequence ID" value="AET4Gv20391500.1"/>
    <property type="gene ID" value="AET4Gv20391500"/>
</dbReference>
<evidence type="ECO:0000313" key="2">
    <source>
        <dbReference type="Proteomes" id="UP000015105"/>
    </source>
</evidence>
<dbReference type="EnsemblPlants" id="AET4Gv20391500.1">
    <property type="protein sequence ID" value="AET4Gv20391500.1"/>
    <property type="gene ID" value="AET4Gv20391500"/>
</dbReference>
<protein>
    <submittedName>
        <fullName evidence="1">Uncharacterized protein</fullName>
    </submittedName>
</protein>
<sequence>MFEMERQRGMQEADLGGEEVNRASMVHPRAERPDTGIEINMQALSIHEPQIFHVQAGQQMQEQGQDAEFIILMKLAAIGGTIRVLSLQAVQQSMARAWRDNYYGISQLSRYIFVAHFRSLEAAMFVITRQPWSMGLDNFLIEWMDPEDHGKNIQDYKFDNIYVTIRVYGIPMRFRS</sequence>
<accession>A0A453I0V6</accession>
<dbReference type="AlphaFoldDB" id="A0A453I0V6"/>
<reference evidence="2" key="2">
    <citation type="journal article" date="2017" name="Nat. Plants">
        <title>The Aegilops tauschii genome reveals multiple impacts of transposons.</title>
        <authorList>
            <person name="Zhao G."/>
            <person name="Zou C."/>
            <person name="Li K."/>
            <person name="Wang K."/>
            <person name="Li T."/>
            <person name="Gao L."/>
            <person name="Zhang X."/>
            <person name="Wang H."/>
            <person name="Yang Z."/>
            <person name="Liu X."/>
            <person name="Jiang W."/>
            <person name="Mao L."/>
            <person name="Kong X."/>
            <person name="Jiao Y."/>
            <person name="Jia J."/>
        </authorList>
    </citation>
    <scope>NUCLEOTIDE SEQUENCE [LARGE SCALE GENOMIC DNA]</scope>
    <source>
        <strain evidence="2">cv. AL8/78</strain>
    </source>
</reference>
<name>A0A453I0V6_AEGTS</name>